<evidence type="ECO:0000256" key="1">
    <source>
        <dbReference type="ARBA" id="ARBA00001933"/>
    </source>
</evidence>
<comment type="caution">
    <text evidence="7">The sequence shown here is derived from an EMBL/GenBank/DDBJ whole genome shotgun (WGS) entry which is preliminary data.</text>
</comment>
<dbReference type="GO" id="GO:0008732">
    <property type="term" value="F:L-allo-threonine aldolase activity"/>
    <property type="evidence" value="ECO:0007669"/>
    <property type="project" value="TreeGrafter"/>
</dbReference>
<evidence type="ECO:0000259" key="6">
    <source>
        <dbReference type="Pfam" id="PF01212"/>
    </source>
</evidence>
<dbReference type="Gene3D" id="3.40.640.10">
    <property type="entry name" value="Type I PLP-dependent aspartate aminotransferase-like (Major domain)"/>
    <property type="match status" value="1"/>
</dbReference>
<dbReference type="InterPro" id="IPR001597">
    <property type="entry name" value="ArAA_b-elim_lyase/Thr_aldolase"/>
</dbReference>
<dbReference type="Pfam" id="PF01212">
    <property type="entry name" value="Beta_elim_lyase"/>
    <property type="match status" value="1"/>
</dbReference>
<comment type="cofactor">
    <cofactor evidence="1">
        <name>pyridoxal 5'-phosphate</name>
        <dbReference type="ChEBI" id="CHEBI:597326"/>
    </cofactor>
</comment>
<feature type="domain" description="Aromatic amino acid beta-eliminating lyase/threonine aldolase" evidence="6">
    <location>
        <begin position="89"/>
        <end position="372"/>
    </location>
</feature>
<dbReference type="PANTHER" id="PTHR48097:SF9">
    <property type="entry name" value="L-THREONINE ALDOLASE"/>
    <property type="match status" value="1"/>
</dbReference>
<dbReference type="PROSITE" id="PS51257">
    <property type="entry name" value="PROKAR_LIPOPROTEIN"/>
    <property type="match status" value="1"/>
</dbReference>
<feature type="compositionally biased region" description="Low complexity" evidence="5">
    <location>
        <begin position="40"/>
        <end position="63"/>
    </location>
</feature>
<evidence type="ECO:0000256" key="2">
    <source>
        <dbReference type="ARBA" id="ARBA00006966"/>
    </source>
</evidence>
<dbReference type="InterPro" id="IPR023603">
    <property type="entry name" value="Low_specificity_L-TA-like"/>
</dbReference>
<dbReference type="FunFam" id="3.40.640.10:FF:000030">
    <property type="entry name" value="Low-specificity L-threonine aldolase"/>
    <property type="match status" value="1"/>
</dbReference>
<evidence type="ECO:0000313" key="7">
    <source>
        <dbReference type="EMBL" id="KAG0659383.1"/>
    </source>
</evidence>
<dbReference type="Gene3D" id="3.90.1150.10">
    <property type="entry name" value="Aspartate Aminotransferase, domain 1"/>
    <property type="match status" value="1"/>
</dbReference>
<reference evidence="7 8" key="1">
    <citation type="submission" date="2020-11" db="EMBL/GenBank/DDBJ databases">
        <title>Kefir isolates.</title>
        <authorList>
            <person name="Marcisauskas S."/>
            <person name="Kim Y."/>
            <person name="Blasche S."/>
        </authorList>
    </citation>
    <scope>NUCLEOTIDE SEQUENCE [LARGE SCALE GENOMIC DNA]</scope>
    <source>
        <strain evidence="7 8">KR</strain>
    </source>
</reference>
<keyword evidence="8" id="KW-1185">Reference proteome</keyword>
<comment type="similarity">
    <text evidence="2">Belongs to the threonine aldolase family.</text>
</comment>
<organism evidence="7 8">
    <name type="scientific">Rhodotorula mucilaginosa</name>
    <name type="common">Yeast</name>
    <name type="synonym">Rhodotorula rubra</name>
    <dbReference type="NCBI Taxonomy" id="5537"/>
    <lineage>
        <taxon>Eukaryota</taxon>
        <taxon>Fungi</taxon>
        <taxon>Dikarya</taxon>
        <taxon>Basidiomycota</taxon>
        <taxon>Pucciniomycotina</taxon>
        <taxon>Microbotryomycetes</taxon>
        <taxon>Sporidiobolales</taxon>
        <taxon>Sporidiobolaceae</taxon>
        <taxon>Rhodotorula</taxon>
    </lineage>
</organism>
<dbReference type="EMBL" id="PUHQ01000054">
    <property type="protein sequence ID" value="KAG0659383.1"/>
    <property type="molecule type" value="Genomic_DNA"/>
</dbReference>
<evidence type="ECO:0000256" key="4">
    <source>
        <dbReference type="ARBA" id="ARBA00023239"/>
    </source>
</evidence>
<dbReference type="Proteomes" id="UP000777482">
    <property type="component" value="Unassembled WGS sequence"/>
</dbReference>
<dbReference type="InterPro" id="IPR015422">
    <property type="entry name" value="PyrdxlP-dep_Trfase_small"/>
</dbReference>
<dbReference type="NCBIfam" id="NF041359">
    <property type="entry name" value="GntG_guanitoxin"/>
    <property type="match status" value="1"/>
</dbReference>
<evidence type="ECO:0000313" key="8">
    <source>
        <dbReference type="Proteomes" id="UP000777482"/>
    </source>
</evidence>
<name>A0A9P6VYD1_RHOMI</name>
<dbReference type="OrthoDB" id="10261951at2759"/>
<evidence type="ECO:0000256" key="3">
    <source>
        <dbReference type="ARBA" id="ARBA00022898"/>
    </source>
</evidence>
<gene>
    <name evidence="7" type="primary">GLY1_2</name>
    <name evidence="7" type="ORF">C6P46_005158</name>
</gene>
<dbReference type="GO" id="GO:0006567">
    <property type="term" value="P:L-threonine catabolic process"/>
    <property type="evidence" value="ECO:0007669"/>
    <property type="project" value="TreeGrafter"/>
</dbReference>
<dbReference type="SUPFAM" id="SSF53383">
    <property type="entry name" value="PLP-dependent transferases"/>
    <property type="match status" value="1"/>
</dbReference>
<proteinExistence type="inferred from homology"/>
<dbReference type="AlphaFoldDB" id="A0A9P6VYD1"/>
<dbReference type="GO" id="GO:0005829">
    <property type="term" value="C:cytosol"/>
    <property type="evidence" value="ECO:0007669"/>
    <property type="project" value="TreeGrafter"/>
</dbReference>
<dbReference type="InterPro" id="IPR015424">
    <property type="entry name" value="PyrdxlP-dep_Trfase"/>
</dbReference>
<keyword evidence="3" id="KW-0663">Pyridoxal phosphate</keyword>
<evidence type="ECO:0000256" key="5">
    <source>
        <dbReference type="SAM" id="MobiDB-lite"/>
    </source>
</evidence>
<accession>A0A9P6VYD1</accession>
<dbReference type="PANTHER" id="PTHR48097">
    <property type="entry name" value="L-THREONINE ALDOLASE-RELATED"/>
    <property type="match status" value="1"/>
</dbReference>
<dbReference type="GO" id="GO:0006545">
    <property type="term" value="P:glycine biosynthetic process"/>
    <property type="evidence" value="ECO:0007669"/>
    <property type="project" value="TreeGrafter"/>
</dbReference>
<protein>
    <submittedName>
        <fullName evidence="7">Threonine aldolase</fullName>
    </submittedName>
</protein>
<sequence>MRVALRRAVQTCYHTTASCRMPVAVAAAAPPARSMSSLHSRAPPATTAALPPPSSGASSKGGSAPTLLLLSAEDRAARNAAKLVAISRDFRTDTITVPTEEQRQALALASMGDSVYGEDEDTRALEEWIAELTGMEAALFCASGTMASLSYRTPFFPRSKTLTYFVVTDSRAHVHMLEAGGIASHSMASVNSVFAANGHHMTVEEVLDNCTLGDDIHTAPTKLVCVENTLSGMIYPQDELVRLRRALDEFDIKLHCDGARMWEVLAATGMSLQEACAPFHSVSLCLSKGLGAPFGSILAGPADFIKRATWHRKAFGGGVRQSGSLALAATISLQTIFPQLPRTHALARRLSEGLVDAGVALDLPTETQMVWIDPAPIGITMRQLKVAARERKGITMWEPRGRLVVHHQVDPQAVEDLIDLVRELRDENREGAEKWRSETGDERAEEIRRRSRMYALGQWQGRVEGPPKRLPAYSKE</sequence>
<feature type="region of interest" description="Disordered" evidence="5">
    <location>
        <begin position="35"/>
        <end position="63"/>
    </location>
</feature>
<keyword evidence="4" id="KW-0456">Lyase</keyword>
<dbReference type="InterPro" id="IPR015421">
    <property type="entry name" value="PyrdxlP-dep_Trfase_major"/>
</dbReference>